<evidence type="ECO:0000313" key="6">
    <source>
        <dbReference type="EMBL" id="ADB16031.1"/>
    </source>
</evidence>
<evidence type="ECO:0000256" key="1">
    <source>
        <dbReference type="ARBA" id="ARBA00022428"/>
    </source>
</evidence>
<evidence type="ECO:0000256" key="5">
    <source>
        <dbReference type="SAM" id="Phobius"/>
    </source>
</evidence>
<evidence type="ECO:0000313" key="7">
    <source>
        <dbReference type="Proteomes" id="UP000001887"/>
    </source>
</evidence>
<dbReference type="CDD" id="cd02440">
    <property type="entry name" value="AdoMet_MTases"/>
    <property type="match status" value="1"/>
</dbReference>
<dbReference type="EMBL" id="CP001848">
    <property type="protein sequence ID" value="ADB16031.1"/>
    <property type="molecule type" value="Genomic_DNA"/>
</dbReference>
<dbReference type="Pfam" id="PF01209">
    <property type="entry name" value="Ubie_methyltran"/>
    <property type="match status" value="1"/>
</dbReference>
<evidence type="ECO:0000256" key="2">
    <source>
        <dbReference type="ARBA" id="ARBA00022603"/>
    </source>
</evidence>
<evidence type="ECO:0000256" key="3">
    <source>
        <dbReference type="ARBA" id="ARBA00022679"/>
    </source>
</evidence>
<gene>
    <name evidence="6" type="ordered locus">Psta_1354</name>
</gene>
<keyword evidence="4" id="KW-0949">S-adenosyl-L-methionine</keyword>
<keyword evidence="2 6" id="KW-0489">Methyltransferase</keyword>
<dbReference type="STRING" id="530564.Psta_1354"/>
<dbReference type="PANTHER" id="PTHR43591">
    <property type="entry name" value="METHYLTRANSFERASE"/>
    <property type="match status" value="1"/>
</dbReference>
<organism evidence="6 7">
    <name type="scientific">Pirellula staleyi (strain ATCC 27377 / DSM 6068 / ICPB 4128)</name>
    <name type="common">Pirella staleyi</name>
    <dbReference type="NCBI Taxonomy" id="530564"/>
    <lineage>
        <taxon>Bacteria</taxon>
        <taxon>Pseudomonadati</taxon>
        <taxon>Planctomycetota</taxon>
        <taxon>Planctomycetia</taxon>
        <taxon>Pirellulales</taxon>
        <taxon>Pirellulaceae</taxon>
        <taxon>Pirellula</taxon>
    </lineage>
</organism>
<keyword evidence="7" id="KW-1185">Reference proteome</keyword>
<dbReference type="InterPro" id="IPR029063">
    <property type="entry name" value="SAM-dependent_MTases_sf"/>
</dbReference>
<proteinExistence type="predicted"/>
<dbReference type="SUPFAM" id="SSF53335">
    <property type="entry name" value="S-adenosyl-L-methionine-dependent methyltransferases"/>
    <property type="match status" value="1"/>
</dbReference>
<dbReference type="PANTHER" id="PTHR43591:SF24">
    <property type="entry name" value="2-METHOXY-6-POLYPRENYL-1,4-BENZOQUINOL METHYLASE, MITOCHONDRIAL"/>
    <property type="match status" value="1"/>
</dbReference>
<keyword evidence="1" id="KW-0474">Menaquinone biosynthesis</keyword>
<dbReference type="eggNOG" id="COG2226">
    <property type="taxonomic scope" value="Bacteria"/>
</dbReference>
<dbReference type="Gene3D" id="3.40.50.150">
    <property type="entry name" value="Vaccinia Virus protein VP39"/>
    <property type="match status" value="1"/>
</dbReference>
<dbReference type="AlphaFoldDB" id="D2QWS7"/>
<reference evidence="6 7" key="1">
    <citation type="journal article" date="2009" name="Stand. Genomic Sci.">
        <title>Complete genome sequence of Pirellula staleyi type strain (ATCC 27377).</title>
        <authorList>
            <person name="Clum A."/>
            <person name="Tindall B.J."/>
            <person name="Sikorski J."/>
            <person name="Ivanova N."/>
            <person name="Mavrommatis K."/>
            <person name="Lucas S."/>
            <person name="Glavina del Rio T."/>
            <person name="Nolan M."/>
            <person name="Chen F."/>
            <person name="Tice H."/>
            <person name="Pitluck S."/>
            <person name="Cheng J.F."/>
            <person name="Chertkov O."/>
            <person name="Brettin T."/>
            <person name="Han C."/>
            <person name="Detter J.C."/>
            <person name="Kuske C."/>
            <person name="Bruce D."/>
            <person name="Goodwin L."/>
            <person name="Ovchinikova G."/>
            <person name="Pati A."/>
            <person name="Mikhailova N."/>
            <person name="Chen A."/>
            <person name="Palaniappan K."/>
            <person name="Land M."/>
            <person name="Hauser L."/>
            <person name="Chang Y.J."/>
            <person name="Jeffries C.D."/>
            <person name="Chain P."/>
            <person name="Rohde M."/>
            <person name="Goker M."/>
            <person name="Bristow J."/>
            <person name="Eisen J.A."/>
            <person name="Markowitz V."/>
            <person name="Hugenholtz P."/>
            <person name="Kyrpides N.C."/>
            <person name="Klenk H.P."/>
            <person name="Lapidus A."/>
        </authorList>
    </citation>
    <scope>NUCLEOTIDE SEQUENCE [LARGE SCALE GENOMIC DNA]</scope>
    <source>
        <strain evidence="7">ATCC 27377 / DSM 6068 / ICPB 4128</strain>
    </source>
</reference>
<dbReference type="Proteomes" id="UP000001887">
    <property type="component" value="Chromosome"/>
</dbReference>
<keyword evidence="5" id="KW-0472">Membrane</keyword>
<dbReference type="KEGG" id="psl:Psta_1354"/>
<accession>D2QWS7</accession>
<feature type="transmembrane region" description="Helical" evidence="5">
    <location>
        <begin position="184"/>
        <end position="205"/>
    </location>
</feature>
<dbReference type="GO" id="GO:0032259">
    <property type="term" value="P:methylation"/>
    <property type="evidence" value="ECO:0007669"/>
    <property type="project" value="UniProtKB-KW"/>
</dbReference>
<sequence>MCTSLSESSLEKNASSEIYSSEYVQRLFDEMSHTYGIVNVLSSFGFAVRWRSQCIDQARVEVGDRVCDLMSGMGEMWPGLARQLRGRGKIVGIDFSRSMVEKSQRTLARITRQNAEQPITIEALLDDALASKVPDQSVDVVTCSFGLKTLDENQRGRLAREVHRILKPGGRCSFVEISVPPQRWLRAAYFFYLNQVVPIIGWLLLGNPENYRMLGRYTSAFGNCDRFVQACRSAGLDVEPASYFFGCATGVVGTRPQ</sequence>
<dbReference type="OrthoDB" id="272052at2"/>
<dbReference type="GO" id="GO:0008168">
    <property type="term" value="F:methyltransferase activity"/>
    <property type="evidence" value="ECO:0007669"/>
    <property type="project" value="UniProtKB-KW"/>
</dbReference>
<dbReference type="PROSITE" id="PS51608">
    <property type="entry name" value="SAM_MT_UBIE"/>
    <property type="match status" value="1"/>
</dbReference>
<name>D2QWS7_PIRSD</name>
<keyword evidence="5" id="KW-1133">Transmembrane helix</keyword>
<dbReference type="HOGENOM" id="CLU_037990_0_0_0"/>
<dbReference type="InterPro" id="IPR004033">
    <property type="entry name" value="UbiE/COQ5_MeTrFase"/>
</dbReference>
<evidence type="ECO:0000256" key="4">
    <source>
        <dbReference type="ARBA" id="ARBA00022691"/>
    </source>
</evidence>
<keyword evidence="3 6" id="KW-0808">Transferase</keyword>
<keyword evidence="5" id="KW-0812">Transmembrane</keyword>
<dbReference type="GO" id="GO:0009234">
    <property type="term" value="P:menaquinone biosynthetic process"/>
    <property type="evidence" value="ECO:0007669"/>
    <property type="project" value="UniProtKB-KW"/>
</dbReference>
<protein>
    <submittedName>
        <fullName evidence="6">Methyltransferase type 11</fullName>
    </submittedName>
</protein>